<dbReference type="EMBL" id="LWDX02059003">
    <property type="protein sequence ID" value="OEL17706.1"/>
    <property type="molecule type" value="Genomic_DNA"/>
</dbReference>
<protein>
    <submittedName>
        <fullName evidence="1">Uncharacterized protein</fullName>
    </submittedName>
</protein>
<evidence type="ECO:0000313" key="1">
    <source>
        <dbReference type="EMBL" id="OEL17706.1"/>
    </source>
</evidence>
<proteinExistence type="predicted"/>
<sequence length="546" mass="61179">MLEQDLYGPHDHVVHVKLAPASAGGTIINHQGLALEVLMAMASSLNITALGPEIQELKQLAADESYYGYSTVSEYLMLRAFGWGYFHCYRRGSADQLSVRLDPSFGYHPYKSAMHESISEASKQGKRYLLLVENLHFPVSLDLLAFITNKQPSLVHNQWIISATSKNVFDKSKSRQAAGALDSAIYAYSTFFHVGREYYHALTFDDLDKRDWCALIKEALQDAASSIHNTLQLEQQRDHKFWLRISQHCLYYGILYHPLQVVAEHQKSTATITISSDELVRCWVAEKLMMSSVTSPSPIIPGTTVKKQSNYRSAYEAGKVVIQALQEYSLLPRSSSISTKSGTPRTATTSASFQDDVTGVAMLAEDVPRLKQDELFVPHNKRGLMRWVSFMDDDGRHVSCDWIWREEMKTEFIPGEMTMSTLILRGYSDISGFPFDQVLNSHIHVLDLSYTTIESIPSSFSCLLNLYLLSLRGCSKLETLSPPPSTSEHETPPPFAHLGNLEVLDMNGVSLLELTQQDFNNKGNLHYLDLSGSRIATCLLNSSVAC</sequence>
<dbReference type="Proteomes" id="UP000095767">
    <property type="component" value="Unassembled WGS sequence"/>
</dbReference>
<accession>A0A1E5UXU2</accession>
<dbReference type="OrthoDB" id="10547608at2759"/>
<organism evidence="1 2">
    <name type="scientific">Dichanthelium oligosanthes</name>
    <dbReference type="NCBI Taxonomy" id="888268"/>
    <lineage>
        <taxon>Eukaryota</taxon>
        <taxon>Viridiplantae</taxon>
        <taxon>Streptophyta</taxon>
        <taxon>Embryophyta</taxon>
        <taxon>Tracheophyta</taxon>
        <taxon>Spermatophyta</taxon>
        <taxon>Magnoliopsida</taxon>
        <taxon>Liliopsida</taxon>
        <taxon>Poales</taxon>
        <taxon>Poaceae</taxon>
        <taxon>PACMAD clade</taxon>
        <taxon>Panicoideae</taxon>
        <taxon>Panicodae</taxon>
        <taxon>Paniceae</taxon>
        <taxon>Dichantheliinae</taxon>
        <taxon>Dichanthelium</taxon>
    </lineage>
</organism>
<dbReference type="PANTHER" id="PTHR47186">
    <property type="entry name" value="LEUCINE-RICH REPEAT-CONTAINING PROTEIN 57"/>
    <property type="match status" value="1"/>
</dbReference>
<reference evidence="1 2" key="1">
    <citation type="submission" date="2016-09" db="EMBL/GenBank/DDBJ databases">
        <title>The draft genome of Dichanthelium oligosanthes: A C3 panicoid grass species.</title>
        <authorList>
            <person name="Studer A.J."/>
            <person name="Schnable J.C."/>
            <person name="Brutnell T.P."/>
        </authorList>
    </citation>
    <scope>NUCLEOTIDE SEQUENCE [LARGE SCALE GENOMIC DNA]</scope>
    <source>
        <strain evidence="2">cv. Kellogg 1175</strain>
        <tissue evidence="1">Leaf</tissue>
    </source>
</reference>
<keyword evidence="2" id="KW-1185">Reference proteome</keyword>
<name>A0A1E5UXU2_9POAL</name>
<evidence type="ECO:0000313" key="2">
    <source>
        <dbReference type="Proteomes" id="UP000095767"/>
    </source>
</evidence>
<dbReference type="Gene3D" id="3.80.10.10">
    <property type="entry name" value="Ribonuclease Inhibitor"/>
    <property type="match status" value="1"/>
</dbReference>
<dbReference type="SUPFAM" id="SSF52058">
    <property type="entry name" value="L domain-like"/>
    <property type="match status" value="1"/>
</dbReference>
<dbReference type="PANTHER" id="PTHR47186:SF20">
    <property type="entry name" value="DISEASE RESISTANCE PROTEIN RPS5-LIKE"/>
    <property type="match status" value="1"/>
</dbReference>
<dbReference type="STRING" id="888268.A0A1E5UXU2"/>
<dbReference type="AlphaFoldDB" id="A0A1E5UXU2"/>
<dbReference type="InterPro" id="IPR032675">
    <property type="entry name" value="LRR_dom_sf"/>
</dbReference>
<comment type="caution">
    <text evidence="1">The sequence shown here is derived from an EMBL/GenBank/DDBJ whole genome shotgun (WGS) entry which is preliminary data.</text>
</comment>
<gene>
    <name evidence="1" type="ORF">BAE44_0021275</name>
</gene>